<dbReference type="InterPro" id="IPR012610">
    <property type="entry name" value="SASP_SspH"/>
</dbReference>
<sequence length="59" mass="6803">MNIQRAQEIASSPEMKHVYYNDVAVYIQAVDPENSTARIYDLRDTENEMTVNLGNLIEK</sequence>
<organism evidence="5 6">
    <name type="scientific">Thalassorhabdus alkalitolerans</name>
    <dbReference type="NCBI Taxonomy" id="2282697"/>
    <lineage>
        <taxon>Bacteria</taxon>
        <taxon>Bacillati</taxon>
        <taxon>Bacillota</taxon>
        <taxon>Bacilli</taxon>
        <taxon>Bacillales</taxon>
        <taxon>Bacillaceae</taxon>
        <taxon>Thalassorhabdus</taxon>
    </lineage>
</organism>
<comment type="similarity">
    <text evidence="2 4">Belongs to the SspH family.</text>
</comment>
<dbReference type="RefSeq" id="WP_054636433.1">
    <property type="nucleotide sequence ID" value="NZ_JBHSOZ010000010.1"/>
</dbReference>
<evidence type="ECO:0000256" key="1">
    <source>
        <dbReference type="ARBA" id="ARBA00004288"/>
    </source>
</evidence>
<dbReference type="Proteomes" id="UP001596142">
    <property type="component" value="Unassembled WGS sequence"/>
</dbReference>
<dbReference type="HAMAP" id="MF_00667">
    <property type="entry name" value="SspH"/>
    <property type="match status" value="1"/>
</dbReference>
<keyword evidence="3 4" id="KW-0749">Sporulation</keyword>
<accession>A0ABW0YU07</accession>
<comment type="induction">
    <text evidence="4">Expressed only in the forespore compartment of sporulating cells.</text>
</comment>
<keyword evidence="6" id="KW-1185">Reference proteome</keyword>
<dbReference type="EMBL" id="JBHSOZ010000010">
    <property type="protein sequence ID" value="MFC5714088.1"/>
    <property type="molecule type" value="Genomic_DNA"/>
</dbReference>
<dbReference type="Pfam" id="PF08141">
    <property type="entry name" value="SspH"/>
    <property type="match status" value="1"/>
</dbReference>
<evidence type="ECO:0000313" key="5">
    <source>
        <dbReference type="EMBL" id="MFC5714088.1"/>
    </source>
</evidence>
<dbReference type="NCBIfam" id="TIGR02861">
    <property type="entry name" value="SASP_H"/>
    <property type="match status" value="1"/>
</dbReference>
<reference evidence="6" key="1">
    <citation type="journal article" date="2019" name="Int. J. Syst. Evol. Microbiol.">
        <title>The Global Catalogue of Microorganisms (GCM) 10K type strain sequencing project: providing services to taxonomists for standard genome sequencing and annotation.</title>
        <authorList>
            <consortium name="The Broad Institute Genomics Platform"/>
            <consortium name="The Broad Institute Genome Sequencing Center for Infectious Disease"/>
            <person name="Wu L."/>
            <person name="Ma J."/>
        </authorList>
    </citation>
    <scope>NUCLEOTIDE SEQUENCE [LARGE SCALE GENOMIC DNA]</scope>
    <source>
        <strain evidence="6">CECT 7184</strain>
    </source>
</reference>
<evidence type="ECO:0000256" key="2">
    <source>
        <dbReference type="ARBA" id="ARBA00006573"/>
    </source>
</evidence>
<protein>
    <recommendedName>
        <fullName evidence="4">Small, acid-soluble spore protein H</fullName>
        <shortName evidence="4">SASP H</shortName>
    </recommendedName>
</protein>
<comment type="caution">
    <text evidence="5">The sequence shown here is derived from an EMBL/GenBank/DDBJ whole genome shotgun (WGS) entry which is preliminary data.</text>
</comment>
<proteinExistence type="evidence at transcript level"/>
<evidence type="ECO:0000313" key="6">
    <source>
        <dbReference type="Proteomes" id="UP001596142"/>
    </source>
</evidence>
<evidence type="ECO:0000256" key="4">
    <source>
        <dbReference type="HAMAP-Rule" id="MF_00667"/>
    </source>
</evidence>
<name>A0ABW0YU07_9BACI</name>
<comment type="subcellular location">
    <subcellularLocation>
        <location evidence="1 4">Spore core</location>
    </subcellularLocation>
</comment>
<gene>
    <name evidence="4" type="primary">sspH</name>
    <name evidence="5" type="ORF">ACFPU1_15160</name>
</gene>
<evidence type="ECO:0000256" key="3">
    <source>
        <dbReference type="ARBA" id="ARBA00022969"/>
    </source>
</evidence>